<dbReference type="Proteomes" id="UP000509478">
    <property type="component" value="Chromosome"/>
</dbReference>
<evidence type="ECO:0000313" key="1">
    <source>
        <dbReference type="EMBL" id="QLH08028.1"/>
    </source>
</evidence>
<keyword evidence="2" id="KW-1185">Reference proteome</keyword>
<protein>
    <submittedName>
        <fullName evidence="1">Biofilm-associated protein</fullName>
    </submittedName>
</protein>
<gene>
    <name evidence="1" type="ORF">C5F50_10440</name>
</gene>
<dbReference type="GeneID" id="56068534"/>
<sequence>MHKSSVRGIVLSIAVLLSITFTVVPSYAEEIDVTSIALEETTIIELTNEQNEDINTFRIWVSSDFNFKSFKTEKGWVGEKTPQGVIVFTSSEPIKKGESVKFGVKTDKVNSGINWKALDSKNKQIDTGKVLPKELSKVTQNPDNGQVEKSTGPSISAESIFRIVPEKPNIGSSIRVTGDKFGVSQEFDFYINSKKIGSFVTDKDGHFMTTMKIPEEQKADRADFIIKDKEGEEKKLSLRIGEIPNRIPPENIKLTVQGIPNIVHRGDLLEIFGTGSPGKGISITITSPDGEVIRTRTTEVDSKGNWELEPLLVPLDRPFGKYMGVISDGKQNESISWTIESDKVIIITPTSLKFEPGEIIRFNGTALPNKSIELVLEDPLGTEIFSDIIEIDESGSIEFEFPTTQSTAEGTYTLIATQEKKKELIFVGLGQLPTIPVNLEFDKLNYKSGDSAIISLTGKASEIINLLIIDPSDKPKGESQSIKLAADGRASITLDLKGYATGVYTAVISKGGEQSEEIFTVGLLTGSGEININTTKLSYHTGDPILILGNTAPNVLLTVTMTDPDGKIVKTKETFSNKNGKISEGSFRIPSDGKSGTWTLKATSGSNFDNTDIEVQAVATEGMIVSITEGADIPGYGKTVNISIVGAQQTVQIEIIGENNNVIEELSFPASKSGEIKQPWIVPKDTEPGIYTIKAKDAFNSAETTFEIK</sequence>
<name>A0A7D5MA96_9ARCH</name>
<reference evidence="1 2" key="1">
    <citation type="submission" date="2018-02" db="EMBL/GenBank/DDBJ databases">
        <title>Complete genome of Nitrosopumilus ureaphilus PS0.</title>
        <authorList>
            <person name="Qin W."/>
            <person name="Zheng Y."/>
            <person name="Stahl D.A."/>
        </authorList>
    </citation>
    <scope>NUCLEOTIDE SEQUENCE [LARGE SCALE GENOMIC DNA]</scope>
    <source>
        <strain evidence="1 2">PS0</strain>
    </source>
</reference>
<accession>A0A7D5MA96</accession>
<dbReference type="Gene3D" id="2.60.40.1930">
    <property type="match status" value="1"/>
</dbReference>
<proteinExistence type="predicted"/>
<dbReference type="EMBL" id="CP026995">
    <property type="protein sequence ID" value="QLH08028.1"/>
    <property type="molecule type" value="Genomic_DNA"/>
</dbReference>
<dbReference type="KEGG" id="nue:C5F50_10440"/>
<dbReference type="RefSeq" id="WP_179371320.1">
    <property type="nucleotide sequence ID" value="NZ_CP026995.1"/>
</dbReference>
<dbReference type="AlphaFoldDB" id="A0A7D5MA96"/>
<dbReference type="OrthoDB" id="11311at2157"/>
<organism evidence="1 2">
    <name type="scientific">Nitrosopumilus ureiphilus</name>
    <dbReference type="NCBI Taxonomy" id="1470067"/>
    <lineage>
        <taxon>Archaea</taxon>
        <taxon>Nitrososphaerota</taxon>
        <taxon>Nitrososphaeria</taxon>
        <taxon>Nitrosopumilales</taxon>
        <taxon>Nitrosopumilaceae</taxon>
        <taxon>Nitrosopumilus</taxon>
    </lineage>
</organism>
<evidence type="ECO:0000313" key="2">
    <source>
        <dbReference type="Proteomes" id="UP000509478"/>
    </source>
</evidence>